<name>A0A7K8TT49_OCEOC</name>
<accession>A0A7K8TT49</accession>
<feature type="non-terminal residue" evidence="2">
    <location>
        <position position="179"/>
    </location>
</feature>
<sequence length="179" mass="19829">SAIGVRGSPEHNTLIRYLAQQRSSRQKGGFSQQVSPFNHQNVRLLKDKIDAFQTSFKSVQEAEGETGFSGLSQADDASQEAGSSQNKVPLTKEWNLDQRSEKFMSDNSGADLKENLRQNLTNSLKSDTKICTALSSHQDVTNTEPAAAASKEWTYDQRNPIESETVLTRDILETGHGKR</sequence>
<dbReference type="OrthoDB" id="9947694at2759"/>
<feature type="compositionally biased region" description="Polar residues" evidence="1">
    <location>
        <begin position="69"/>
        <end position="88"/>
    </location>
</feature>
<dbReference type="Proteomes" id="UP000569728">
    <property type="component" value="Unassembled WGS sequence"/>
</dbReference>
<proteinExistence type="predicted"/>
<organism evidence="2 3">
    <name type="scientific">Oceanites oceanicus</name>
    <name type="common">Wilson's storm petrel</name>
    <name type="synonym">Procellaria oceanica</name>
    <dbReference type="NCBI Taxonomy" id="79653"/>
    <lineage>
        <taxon>Eukaryota</taxon>
        <taxon>Metazoa</taxon>
        <taxon>Chordata</taxon>
        <taxon>Craniata</taxon>
        <taxon>Vertebrata</taxon>
        <taxon>Euteleostomi</taxon>
        <taxon>Archelosauria</taxon>
        <taxon>Archosauria</taxon>
        <taxon>Dinosauria</taxon>
        <taxon>Saurischia</taxon>
        <taxon>Theropoda</taxon>
        <taxon>Coelurosauria</taxon>
        <taxon>Aves</taxon>
        <taxon>Neognathae</taxon>
        <taxon>Neoaves</taxon>
        <taxon>Aequornithes</taxon>
        <taxon>Procellariiformes</taxon>
        <taxon>Hydrobatidae</taxon>
        <taxon>Oceanites</taxon>
    </lineage>
</organism>
<dbReference type="AlphaFoldDB" id="A0A7K8TT49"/>
<evidence type="ECO:0000313" key="3">
    <source>
        <dbReference type="Proteomes" id="UP000569728"/>
    </source>
</evidence>
<comment type="caution">
    <text evidence="2">The sequence shown here is derived from an EMBL/GenBank/DDBJ whole genome shotgun (WGS) entry which is preliminary data.</text>
</comment>
<feature type="non-terminal residue" evidence="2">
    <location>
        <position position="1"/>
    </location>
</feature>
<gene>
    <name evidence="2" type="primary">Cdca2</name>
    <name evidence="2" type="ORF">OCEOCE_R15991</name>
</gene>
<evidence type="ECO:0000313" key="2">
    <source>
        <dbReference type="EMBL" id="NXF45443.1"/>
    </source>
</evidence>
<protein>
    <submittedName>
        <fullName evidence="2">CDCA2 protein</fullName>
    </submittedName>
</protein>
<evidence type="ECO:0000256" key="1">
    <source>
        <dbReference type="SAM" id="MobiDB-lite"/>
    </source>
</evidence>
<feature type="region of interest" description="Disordered" evidence="1">
    <location>
        <begin position="63"/>
        <end position="93"/>
    </location>
</feature>
<dbReference type="EMBL" id="VWZA01000259">
    <property type="protein sequence ID" value="NXF45443.1"/>
    <property type="molecule type" value="Genomic_DNA"/>
</dbReference>
<reference evidence="2 3" key="1">
    <citation type="submission" date="2019-09" db="EMBL/GenBank/DDBJ databases">
        <title>Bird 10,000 Genomes (B10K) Project - Family phase.</title>
        <authorList>
            <person name="Zhang G."/>
        </authorList>
    </citation>
    <scope>NUCLEOTIDE SEQUENCE [LARGE SCALE GENOMIC DNA]</scope>
    <source>
        <strain evidence="2">B10K-CU-031-11</strain>
        <tissue evidence="2">Muscle</tissue>
    </source>
</reference>
<keyword evidence="3" id="KW-1185">Reference proteome</keyword>